<feature type="domain" description="NodB homology" evidence="5">
    <location>
        <begin position="55"/>
        <end position="292"/>
    </location>
</feature>
<dbReference type="STRING" id="35622.SAMN04489764_1827"/>
<dbReference type="EMBL" id="FNKK01000002">
    <property type="protein sequence ID" value="SDQ71645.1"/>
    <property type="molecule type" value="Genomic_DNA"/>
</dbReference>
<dbReference type="PROSITE" id="PS51677">
    <property type="entry name" value="NODB"/>
    <property type="match status" value="1"/>
</dbReference>
<keyword evidence="7" id="KW-1185">Reference proteome</keyword>
<gene>
    <name evidence="6" type="ORF">SAMN04489764_1827</name>
</gene>
<protein>
    <submittedName>
        <fullName evidence="6">Peptidoglycan/xylan/chitin deacetylase, PgdA/CDA1 family</fullName>
    </submittedName>
</protein>
<dbReference type="InterPro" id="IPR011330">
    <property type="entry name" value="Glyco_hydro/deAcase_b/a-brl"/>
</dbReference>
<feature type="region of interest" description="Disordered" evidence="3">
    <location>
        <begin position="25"/>
        <end position="52"/>
    </location>
</feature>
<evidence type="ECO:0000256" key="3">
    <source>
        <dbReference type="SAM" id="MobiDB-lite"/>
    </source>
</evidence>
<dbReference type="RefSeq" id="WP_165634747.1">
    <property type="nucleotide sequence ID" value="NZ_FNKK01000002.1"/>
</dbReference>
<sequence length="292" mass="30410">MPLSVLPPVIRAVIAVSLAAAVSCAPGASSTPADPGEADAPDRSPQAQHETPARTVVVLTFDDGLARQARAAELLRKHGLTATFYVSSGLLGEPGRLTWRQVDELARAGHEIGGHTLSHARLDRLPPKEQRREICADRRALTARGHDARTLAYPHGAAGPETARIAAECGYLGARAGTAKKPENADPFAVPVALTVTADTTRRAMERAVLAGERRGGQVTLVFHDVCADCGEYAVDPAALDGFLGWLAARRARGTRVLPMAQALKDAGIVAGGSAGAAAPTRGPDADAPARR</sequence>
<reference evidence="6 7" key="1">
    <citation type="submission" date="2016-10" db="EMBL/GenBank/DDBJ databases">
        <authorList>
            <person name="de Groot N.N."/>
        </authorList>
    </citation>
    <scope>NUCLEOTIDE SEQUENCE [LARGE SCALE GENOMIC DNA]</scope>
    <source>
        <strain evidence="6 7">DSM 43794</strain>
    </source>
</reference>
<dbReference type="InterPro" id="IPR051398">
    <property type="entry name" value="Polysacch_Deacetylase"/>
</dbReference>
<comment type="subcellular location">
    <subcellularLocation>
        <location evidence="1">Secreted</location>
    </subcellularLocation>
</comment>
<organism evidence="6 7">
    <name type="scientific">Thermostaphylospora chromogena</name>
    <dbReference type="NCBI Taxonomy" id="35622"/>
    <lineage>
        <taxon>Bacteria</taxon>
        <taxon>Bacillati</taxon>
        <taxon>Actinomycetota</taxon>
        <taxon>Actinomycetes</taxon>
        <taxon>Streptosporangiales</taxon>
        <taxon>Thermomonosporaceae</taxon>
        <taxon>Thermostaphylospora</taxon>
    </lineage>
</organism>
<dbReference type="PANTHER" id="PTHR34216:SF3">
    <property type="entry name" value="POLY-BETA-1,6-N-ACETYL-D-GLUCOSAMINE N-DEACETYLASE"/>
    <property type="match status" value="1"/>
</dbReference>
<name>A0A1H1D508_9ACTN</name>
<feature type="chain" id="PRO_5038445072" evidence="4">
    <location>
        <begin position="20"/>
        <end position="292"/>
    </location>
</feature>
<dbReference type="Pfam" id="PF01522">
    <property type="entry name" value="Polysacc_deac_1"/>
    <property type="match status" value="1"/>
</dbReference>
<dbReference type="Gene3D" id="3.20.20.370">
    <property type="entry name" value="Glycoside hydrolase/deacetylase"/>
    <property type="match status" value="1"/>
</dbReference>
<proteinExistence type="predicted"/>
<dbReference type="InterPro" id="IPR002509">
    <property type="entry name" value="NODB_dom"/>
</dbReference>
<dbReference type="CDD" id="cd10967">
    <property type="entry name" value="CE4_GLA_like_6s"/>
    <property type="match status" value="1"/>
</dbReference>
<dbReference type="GO" id="GO:0005975">
    <property type="term" value="P:carbohydrate metabolic process"/>
    <property type="evidence" value="ECO:0007669"/>
    <property type="project" value="InterPro"/>
</dbReference>
<evidence type="ECO:0000256" key="1">
    <source>
        <dbReference type="ARBA" id="ARBA00004613"/>
    </source>
</evidence>
<evidence type="ECO:0000256" key="4">
    <source>
        <dbReference type="SAM" id="SignalP"/>
    </source>
</evidence>
<dbReference type="GO" id="GO:0005576">
    <property type="term" value="C:extracellular region"/>
    <property type="evidence" value="ECO:0007669"/>
    <property type="project" value="UniProtKB-SubCell"/>
</dbReference>
<dbReference type="GO" id="GO:0016810">
    <property type="term" value="F:hydrolase activity, acting on carbon-nitrogen (but not peptide) bonds"/>
    <property type="evidence" value="ECO:0007669"/>
    <property type="project" value="InterPro"/>
</dbReference>
<dbReference type="PANTHER" id="PTHR34216">
    <property type="match status" value="1"/>
</dbReference>
<evidence type="ECO:0000313" key="7">
    <source>
        <dbReference type="Proteomes" id="UP000217103"/>
    </source>
</evidence>
<accession>A0A1H1D508</accession>
<dbReference type="Proteomes" id="UP000217103">
    <property type="component" value="Unassembled WGS sequence"/>
</dbReference>
<dbReference type="AlphaFoldDB" id="A0A1H1D508"/>
<feature type="signal peptide" evidence="4">
    <location>
        <begin position="1"/>
        <end position="19"/>
    </location>
</feature>
<evidence type="ECO:0000256" key="2">
    <source>
        <dbReference type="ARBA" id="ARBA00022729"/>
    </source>
</evidence>
<dbReference type="SUPFAM" id="SSF88713">
    <property type="entry name" value="Glycoside hydrolase/deacetylase"/>
    <property type="match status" value="1"/>
</dbReference>
<evidence type="ECO:0000259" key="5">
    <source>
        <dbReference type="PROSITE" id="PS51677"/>
    </source>
</evidence>
<evidence type="ECO:0000313" key="6">
    <source>
        <dbReference type="EMBL" id="SDQ71645.1"/>
    </source>
</evidence>
<keyword evidence="2 4" id="KW-0732">Signal</keyword>